<accession>A0AAX1UP13</accession>
<sequence>MTRALALQRQSERTRAAADECVRQALQALNLAAYAAVRAAADAGDPRRLDLIRLAEVTDTLAEGRA</sequence>
<dbReference type="EMBL" id="QWGP01000005">
    <property type="protein sequence ID" value="RHZ96489.1"/>
    <property type="molecule type" value="Genomic_DNA"/>
</dbReference>
<gene>
    <name evidence="1" type="ORF">D1114_07205</name>
</gene>
<proteinExistence type="predicted"/>
<evidence type="ECO:0000313" key="2">
    <source>
        <dbReference type="Proteomes" id="UP000266305"/>
    </source>
</evidence>
<organism evidence="1 2">
    <name type="scientific">Cereibacter sphaeroides</name>
    <name type="common">Rhodobacter sphaeroides</name>
    <dbReference type="NCBI Taxonomy" id="1063"/>
    <lineage>
        <taxon>Bacteria</taxon>
        <taxon>Pseudomonadati</taxon>
        <taxon>Pseudomonadota</taxon>
        <taxon>Alphaproteobacteria</taxon>
        <taxon>Rhodobacterales</taxon>
        <taxon>Paracoccaceae</taxon>
        <taxon>Cereibacter</taxon>
    </lineage>
</organism>
<evidence type="ECO:0000313" key="1">
    <source>
        <dbReference type="EMBL" id="RHZ96489.1"/>
    </source>
</evidence>
<reference evidence="1 2" key="1">
    <citation type="submission" date="2018-08" db="EMBL/GenBank/DDBJ databases">
        <title>Draft genome sequence of Rhodobacter sphaeroides FY.</title>
        <authorList>
            <person name="Rayyan A."/>
            <person name="Meyer T.E."/>
            <person name="Kyndt J.A."/>
        </authorList>
    </citation>
    <scope>NUCLEOTIDE SEQUENCE [LARGE SCALE GENOMIC DNA]</scope>
    <source>
        <strain evidence="1 2">FY</strain>
    </source>
</reference>
<dbReference type="AlphaFoldDB" id="A0AAX1UP13"/>
<protein>
    <submittedName>
        <fullName evidence="1">Uncharacterized protein</fullName>
    </submittedName>
</protein>
<name>A0AAX1UP13_CERSP</name>
<dbReference type="RefSeq" id="WP_118999716.1">
    <property type="nucleotide sequence ID" value="NZ_QWGP01000005.1"/>
</dbReference>
<comment type="caution">
    <text evidence="1">The sequence shown here is derived from an EMBL/GenBank/DDBJ whole genome shotgun (WGS) entry which is preliminary data.</text>
</comment>
<dbReference type="Proteomes" id="UP000266305">
    <property type="component" value="Unassembled WGS sequence"/>
</dbReference>